<keyword evidence="4" id="KW-0245">EGF-like domain</keyword>
<comment type="caution">
    <text evidence="6">The sequence shown here is derived from an EMBL/GenBank/DDBJ whole genome shotgun (WGS) entry which is preliminary data.</text>
</comment>
<comment type="caution">
    <text evidence="4">Lacks conserved residue(s) required for the propagation of feature annotation.</text>
</comment>
<feature type="disulfide bond" evidence="4">
    <location>
        <begin position="123"/>
        <end position="132"/>
    </location>
</feature>
<keyword evidence="2" id="KW-0472">Membrane</keyword>
<evidence type="ECO:0000313" key="7">
    <source>
        <dbReference type="Proteomes" id="UP000663845"/>
    </source>
</evidence>
<dbReference type="SMART" id="SM01411">
    <property type="entry name" value="Ephrin_rec_like"/>
    <property type="match status" value="2"/>
</dbReference>
<dbReference type="PROSITE" id="PS50026">
    <property type="entry name" value="EGF_3"/>
    <property type="match status" value="1"/>
</dbReference>
<evidence type="ECO:0000313" key="6">
    <source>
        <dbReference type="EMBL" id="CAF0840385.1"/>
    </source>
</evidence>
<dbReference type="SUPFAM" id="SSF56601">
    <property type="entry name" value="beta-lactamase/transpeptidase-like"/>
    <property type="match status" value="1"/>
</dbReference>
<organism evidence="6 7">
    <name type="scientific">Adineta steineri</name>
    <dbReference type="NCBI Taxonomy" id="433720"/>
    <lineage>
        <taxon>Eukaryota</taxon>
        <taxon>Metazoa</taxon>
        <taxon>Spiralia</taxon>
        <taxon>Gnathifera</taxon>
        <taxon>Rotifera</taxon>
        <taxon>Eurotatoria</taxon>
        <taxon>Bdelloidea</taxon>
        <taxon>Adinetida</taxon>
        <taxon>Adinetidae</taxon>
        <taxon>Adineta</taxon>
    </lineage>
</organism>
<dbReference type="CDD" id="cd00054">
    <property type="entry name" value="EGF_CA"/>
    <property type="match status" value="1"/>
</dbReference>
<dbReference type="InterPro" id="IPR050491">
    <property type="entry name" value="AmpC-like"/>
</dbReference>
<sequence length="693" mass="76110">MRRSSFGDDSYEMPRPCPRGTWSGAGAVKCTKCAKGYYTWDEASSYCDRCEAGYMCSAPDADPEPCPLGTYSAEPAQTCCTVYTTTTVSTSTVTEIDACMNVTHCLNGGTCKSNGTISFTCICPDTYYGERCEKTTDEQTILEVFTRNNWTDVLAVIDVTGSMHPCAETVSQWMSLAHEKTNIKTYVFFNDGDSKADKDKVIGSTGGIYATDSTNLSVVRTVMETAMRMGGGGDGPENDIEALLYGIKRFAQSPAHVICPFIPVSTIVSGIRRFDAKTPEAVTINDKWHLGSNTKSMTAILIQMLIQAGKLSLATTIGDIFPYLPFSSTPTPPLTTCNCSDFSNIDGYFAKSPYSCGLAIHTSWKYITIAHLLTHTSGLDQLDVAYPIEHHIHELTLENNGTKESCSNYSLPSRRYHLGILLSMIISNPPSSTNVPANYSYSNNNYIVLGLILEEIWYLSWESTIQNELFNRLGMITAGFGSPIQQIPLNSFATQAFGHYMDEAGVLHSSDADIPKSWGPAGTVHASLNDWAKFIACHLQEGRDLISFGSTPMNSSFLNATVSSYLLSPSVWQNIHTHYVFPSSSVSNSEHSLSGMINNRDSLGLSLWHTGTNTLWYSYVVVYPRLIQPMALLITANSANGYAVMEAKTAVLNAYLEWQQQGQPYPIITSAAVSYKTFIFNFAFISACIHFIY</sequence>
<dbReference type="GO" id="GO:0016020">
    <property type="term" value="C:membrane"/>
    <property type="evidence" value="ECO:0007669"/>
    <property type="project" value="UniProtKB-SubCell"/>
</dbReference>
<dbReference type="Pfam" id="PF00144">
    <property type="entry name" value="Beta-lactamase"/>
    <property type="match status" value="1"/>
</dbReference>
<dbReference type="Proteomes" id="UP000663845">
    <property type="component" value="Unassembled WGS sequence"/>
</dbReference>
<dbReference type="InterPro" id="IPR012338">
    <property type="entry name" value="Beta-lactam/transpept-like"/>
</dbReference>
<dbReference type="InterPro" id="IPR000742">
    <property type="entry name" value="EGF"/>
</dbReference>
<dbReference type="GO" id="GO:0005509">
    <property type="term" value="F:calcium ion binding"/>
    <property type="evidence" value="ECO:0007669"/>
    <property type="project" value="InterPro"/>
</dbReference>
<protein>
    <recommendedName>
        <fullName evidence="5">EGF-like domain-containing protein</fullName>
    </recommendedName>
</protein>
<dbReference type="PROSITE" id="PS00022">
    <property type="entry name" value="EGF_1"/>
    <property type="match status" value="1"/>
</dbReference>
<evidence type="ECO:0000259" key="5">
    <source>
        <dbReference type="PROSITE" id="PS50026"/>
    </source>
</evidence>
<dbReference type="AlphaFoldDB" id="A0A813VP71"/>
<dbReference type="InterPro" id="IPR001466">
    <property type="entry name" value="Beta-lactam-related"/>
</dbReference>
<feature type="domain" description="EGF-like" evidence="5">
    <location>
        <begin position="95"/>
        <end position="133"/>
    </location>
</feature>
<evidence type="ECO:0000256" key="4">
    <source>
        <dbReference type="PROSITE-ProRule" id="PRU00076"/>
    </source>
</evidence>
<evidence type="ECO:0000256" key="3">
    <source>
        <dbReference type="ARBA" id="ARBA00023157"/>
    </source>
</evidence>
<dbReference type="PANTHER" id="PTHR46825">
    <property type="entry name" value="D-ALANYL-D-ALANINE-CARBOXYPEPTIDASE/ENDOPEPTIDASE AMPH"/>
    <property type="match status" value="1"/>
</dbReference>
<evidence type="ECO:0000256" key="2">
    <source>
        <dbReference type="ARBA" id="ARBA00023136"/>
    </source>
</evidence>
<name>A0A813VP71_9BILA</name>
<dbReference type="Gene3D" id="2.10.25.10">
    <property type="entry name" value="Laminin"/>
    <property type="match status" value="1"/>
</dbReference>
<dbReference type="SMART" id="SM00181">
    <property type="entry name" value="EGF"/>
    <property type="match status" value="1"/>
</dbReference>
<proteinExistence type="predicted"/>
<gene>
    <name evidence="6" type="ORF">JYZ213_LOCUS7327</name>
</gene>
<reference evidence="6" key="1">
    <citation type="submission" date="2021-02" db="EMBL/GenBank/DDBJ databases">
        <authorList>
            <person name="Nowell W R."/>
        </authorList>
    </citation>
    <scope>NUCLEOTIDE SEQUENCE</scope>
</reference>
<dbReference type="Gene3D" id="2.10.50.10">
    <property type="entry name" value="Tumor Necrosis Factor Receptor, subunit A, domain 2"/>
    <property type="match status" value="1"/>
</dbReference>
<dbReference type="PANTHER" id="PTHR46825:SF11">
    <property type="entry name" value="PENICILLIN-BINDING PROTEIN 4"/>
    <property type="match status" value="1"/>
</dbReference>
<dbReference type="SUPFAM" id="SSF57196">
    <property type="entry name" value="EGF/Laminin"/>
    <property type="match status" value="1"/>
</dbReference>
<keyword evidence="3 4" id="KW-1015">Disulfide bond</keyword>
<dbReference type="Gene3D" id="3.40.710.10">
    <property type="entry name" value="DD-peptidase/beta-lactamase superfamily"/>
    <property type="match status" value="1"/>
</dbReference>
<evidence type="ECO:0000256" key="1">
    <source>
        <dbReference type="ARBA" id="ARBA00004370"/>
    </source>
</evidence>
<accession>A0A813VP71</accession>
<comment type="subcellular location">
    <subcellularLocation>
        <location evidence="1">Membrane</location>
    </subcellularLocation>
</comment>
<dbReference type="SMART" id="SM00179">
    <property type="entry name" value="EGF_CA"/>
    <property type="match status" value="1"/>
</dbReference>
<dbReference type="InterPro" id="IPR001881">
    <property type="entry name" value="EGF-like_Ca-bd_dom"/>
</dbReference>
<dbReference type="EMBL" id="CAJNOG010000048">
    <property type="protein sequence ID" value="CAF0840385.1"/>
    <property type="molecule type" value="Genomic_DNA"/>
</dbReference>